<dbReference type="Proteomes" id="UP001057402">
    <property type="component" value="Chromosome 5"/>
</dbReference>
<evidence type="ECO:0000313" key="2">
    <source>
        <dbReference type="Proteomes" id="UP001057402"/>
    </source>
</evidence>
<comment type="caution">
    <text evidence="1">The sequence shown here is derived from an EMBL/GenBank/DDBJ whole genome shotgun (WGS) entry which is preliminary data.</text>
</comment>
<reference evidence="2" key="1">
    <citation type="journal article" date="2023" name="Front. Plant Sci.">
        <title>Chromosomal-level genome assembly of Melastoma candidum provides insights into trichome evolution.</title>
        <authorList>
            <person name="Zhong Y."/>
            <person name="Wu W."/>
            <person name="Sun C."/>
            <person name="Zou P."/>
            <person name="Liu Y."/>
            <person name="Dai S."/>
            <person name="Zhou R."/>
        </authorList>
    </citation>
    <scope>NUCLEOTIDE SEQUENCE [LARGE SCALE GENOMIC DNA]</scope>
</reference>
<proteinExistence type="predicted"/>
<gene>
    <name evidence="1" type="ORF">MLD38_016463</name>
</gene>
<protein>
    <submittedName>
        <fullName evidence="1">Uncharacterized protein</fullName>
    </submittedName>
</protein>
<evidence type="ECO:0000313" key="1">
    <source>
        <dbReference type="EMBL" id="KAI4367839.1"/>
    </source>
</evidence>
<keyword evidence="2" id="KW-1185">Reference proteome</keyword>
<name>A0ACB9QMH5_9MYRT</name>
<accession>A0ACB9QMH5</accession>
<dbReference type="EMBL" id="CM042884">
    <property type="protein sequence ID" value="KAI4367839.1"/>
    <property type="molecule type" value="Genomic_DNA"/>
</dbReference>
<organism evidence="1 2">
    <name type="scientific">Melastoma candidum</name>
    <dbReference type="NCBI Taxonomy" id="119954"/>
    <lineage>
        <taxon>Eukaryota</taxon>
        <taxon>Viridiplantae</taxon>
        <taxon>Streptophyta</taxon>
        <taxon>Embryophyta</taxon>
        <taxon>Tracheophyta</taxon>
        <taxon>Spermatophyta</taxon>
        <taxon>Magnoliopsida</taxon>
        <taxon>eudicotyledons</taxon>
        <taxon>Gunneridae</taxon>
        <taxon>Pentapetalae</taxon>
        <taxon>rosids</taxon>
        <taxon>malvids</taxon>
        <taxon>Myrtales</taxon>
        <taxon>Melastomataceae</taxon>
        <taxon>Melastomatoideae</taxon>
        <taxon>Melastomateae</taxon>
        <taxon>Melastoma</taxon>
    </lineage>
</organism>
<sequence length="154" mass="16813">MAMAVSVLGGCITKPTLTAAPCPCLPCNTILILWMPLFSARSFFSTLELRSLTPGSFLKRFGGRKTVFFCSLPQVTRRNSLAFLANLLPMLHTTKLSRGVTDSARCGLVDRMASDDRTLSLGREGLSRSGDFFLRKNPAIIEPPFGITEVPESN</sequence>